<evidence type="ECO:0000313" key="3">
    <source>
        <dbReference type="EMBL" id="OPB00996.1"/>
    </source>
</evidence>
<feature type="transmembrane region" description="Helical" evidence="1">
    <location>
        <begin position="287"/>
        <end position="309"/>
    </location>
</feature>
<dbReference type="InterPro" id="IPR002656">
    <property type="entry name" value="Acyl_transf_3_dom"/>
</dbReference>
<feature type="transmembrane region" description="Helical" evidence="1">
    <location>
        <begin position="229"/>
        <end position="249"/>
    </location>
</feature>
<keyword evidence="1" id="KW-0812">Transmembrane</keyword>
<reference evidence="3 4" key="1">
    <citation type="submission" date="2016-12" db="EMBL/GenBank/DDBJ databases">
        <title>Draft genome sequences of seven strains of Pseudomonas fluorescens that produce 4-formylaminooxyvinylglycine.</title>
        <authorList>
            <person name="Okrent R.A."/>
            <person name="Manning V.A."/>
            <person name="Trippe K.M."/>
        </authorList>
    </citation>
    <scope>NUCLEOTIDE SEQUENCE [LARGE SCALE GENOMIC DNA]</scope>
    <source>
        <strain evidence="3 4">P5A</strain>
    </source>
</reference>
<organism evidence="3 4">
    <name type="scientific">Pseudomonas fluorescens</name>
    <dbReference type="NCBI Taxonomy" id="294"/>
    <lineage>
        <taxon>Bacteria</taxon>
        <taxon>Pseudomonadati</taxon>
        <taxon>Pseudomonadota</taxon>
        <taxon>Gammaproteobacteria</taxon>
        <taxon>Pseudomonadales</taxon>
        <taxon>Pseudomonadaceae</taxon>
        <taxon>Pseudomonas</taxon>
    </lineage>
</organism>
<accession>A0A1T2Z9I3</accession>
<feature type="transmembrane region" description="Helical" evidence="1">
    <location>
        <begin position="163"/>
        <end position="181"/>
    </location>
</feature>
<feature type="domain" description="Acyltransferase 3" evidence="2">
    <location>
        <begin position="10"/>
        <end position="342"/>
    </location>
</feature>
<dbReference type="AlphaFoldDB" id="A0A1T2Z9I3"/>
<dbReference type="PANTHER" id="PTHR23028">
    <property type="entry name" value="ACETYLTRANSFERASE"/>
    <property type="match status" value="1"/>
</dbReference>
<gene>
    <name evidence="3" type="ORF">BFW87_00915</name>
</gene>
<dbReference type="OrthoDB" id="9767863at2"/>
<feature type="transmembrane region" description="Helical" evidence="1">
    <location>
        <begin position="201"/>
        <end position="222"/>
    </location>
</feature>
<keyword evidence="1" id="KW-1133">Transmembrane helix</keyword>
<evidence type="ECO:0000256" key="1">
    <source>
        <dbReference type="SAM" id="Phobius"/>
    </source>
</evidence>
<dbReference type="Pfam" id="PF01757">
    <property type="entry name" value="Acyl_transf_3"/>
    <property type="match status" value="1"/>
</dbReference>
<dbReference type="GO" id="GO:0016747">
    <property type="term" value="F:acyltransferase activity, transferring groups other than amino-acyl groups"/>
    <property type="evidence" value="ECO:0007669"/>
    <property type="project" value="InterPro"/>
</dbReference>
<dbReference type="InterPro" id="IPR050879">
    <property type="entry name" value="Acyltransferase_3"/>
</dbReference>
<feature type="transmembrane region" description="Helical" evidence="1">
    <location>
        <begin position="134"/>
        <end position="154"/>
    </location>
</feature>
<feature type="transmembrane region" description="Helical" evidence="1">
    <location>
        <begin position="49"/>
        <end position="67"/>
    </location>
</feature>
<feature type="transmembrane region" description="Helical" evidence="1">
    <location>
        <begin position="12"/>
        <end position="29"/>
    </location>
</feature>
<feature type="transmembrane region" description="Helical" evidence="1">
    <location>
        <begin position="321"/>
        <end position="342"/>
    </location>
</feature>
<protein>
    <recommendedName>
        <fullName evidence="2">Acyltransferase 3 domain-containing protein</fullName>
    </recommendedName>
</protein>
<feature type="transmembrane region" description="Helical" evidence="1">
    <location>
        <begin position="255"/>
        <end position="275"/>
    </location>
</feature>
<dbReference type="RefSeq" id="WP_078738121.1">
    <property type="nucleotide sequence ID" value="NZ_MSDF01000001.1"/>
</dbReference>
<evidence type="ECO:0000313" key="4">
    <source>
        <dbReference type="Proteomes" id="UP000190965"/>
    </source>
</evidence>
<comment type="caution">
    <text evidence="3">The sequence shown here is derived from an EMBL/GenBank/DDBJ whole genome shotgun (WGS) entry which is preliminary data.</text>
</comment>
<keyword evidence="1" id="KW-0472">Membrane</keyword>
<feature type="transmembrane region" description="Helical" evidence="1">
    <location>
        <begin position="79"/>
        <end position="101"/>
    </location>
</feature>
<dbReference type="EMBL" id="MSDF01000001">
    <property type="protein sequence ID" value="OPB00996.1"/>
    <property type="molecule type" value="Genomic_DNA"/>
</dbReference>
<proteinExistence type="predicted"/>
<name>A0A1T2Z9I3_PSEFL</name>
<dbReference type="Proteomes" id="UP000190965">
    <property type="component" value="Unassembled WGS sequence"/>
</dbReference>
<evidence type="ECO:0000259" key="2">
    <source>
        <dbReference type="Pfam" id="PF01757"/>
    </source>
</evidence>
<sequence>MPEKSIKKYDYIDAVRGLAIILVILVHSSQHVKPDTSWLSAIMNEGASGVQFFYIASAITLCMSWAARKSNELHQVRNFYLRRVFRIAPMFYLAIALFLILNGTKASYFSPNGISWWFVPATALFLHGFHPETINSVVPGGWSVAVEMTFYLVFPFLMCIKKFYYFLILLIMCVFLQQYNAPVSSYIFSYNDNQKYLIDRFAFFNFFSQLPVFIMGIMAYMFLAKNKAVNLKVALLGGVTFLALSVEFWNPHQSFILHHVIAGGMFAIFSIFLAYHPWKIFVNRLTVFLGRLSFSMYLVHIAVLTLLANEKVVAFFGDGDLNSLAFFLLVVSVTACISWFTYKHIEKPGIAAGRKLIDRLEGSRMTKSTPAIPSDPAK</sequence>